<dbReference type="OrthoDB" id="2975078at2759"/>
<evidence type="ECO:0000256" key="3">
    <source>
        <dbReference type="ARBA" id="ARBA00013095"/>
    </source>
</evidence>
<sequence length="278" mass="28959">MAIKSVVLLGLATLFAPVIAQSASETAACKGQSCWIADLSTSTGNEYKLRNGQKAGGGDSQGDDCIRKCLIKLGHPEAPGLKTTKYGAQTDLCTAVSAPKKEKRATLEERQSCKPYSLLFGRGTLEGAGLGLVGRPLASAAGSNWTSQAINYDATMMGINCIGLPGGTKCVDQLNSLASKCPNTKIVVGGYSQGAMVARICVAYATPQARKQVAGMVLFGDPFNGAPVKDFPTDRIKDYCEATDGVCAGKLSISLGHLAYPTSAVSDAAKWINSIVKK</sequence>
<dbReference type="AlphaFoldDB" id="A0A6A6USC3"/>
<dbReference type="SUPFAM" id="SSF53474">
    <property type="entry name" value="alpha/beta-Hydrolases"/>
    <property type="match status" value="1"/>
</dbReference>
<dbReference type="PRINTS" id="PR00129">
    <property type="entry name" value="CUTINASE"/>
</dbReference>
<keyword evidence="7 12" id="KW-0378">Hydrolase</keyword>
<comment type="catalytic activity">
    <reaction evidence="9 12">
        <text>cutin + H2O = cutin monomers.</text>
        <dbReference type="EC" id="3.1.1.74"/>
    </reaction>
</comment>
<dbReference type="InterPro" id="IPR000675">
    <property type="entry name" value="Cutinase/axe"/>
</dbReference>
<keyword evidence="14" id="KW-1185">Reference proteome</keyword>
<dbReference type="GO" id="GO:0050525">
    <property type="term" value="F:cutinase activity"/>
    <property type="evidence" value="ECO:0007669"/>
    <property type="project" value="UniProtKB-UniRule"/>
</dbReference>
<dbReference type="Proteomes" id="UP000799302">
    <property type="component" value="Unassembled WGS sequence"/>
</dbReference>
<evidence type="ECO:0000256" key="11">
    <source>
        <dbReference type="PIRSR" id="PIRSR611150-2"/>
    </source>
</evidence>
<feature type="chain" id="PRO_5025709488" description="Cutinase" evidence="12">
    <location>
        <begin position="21"/>
        <end position="278"/>
    </location>
</feature>
<dbReference type="EMBL" id="MU004230">
    <property type="protein sequence ID" value="KAF2675229.1"/>
    <property type="molecule type" value="Genomic_DNA"/>
</dbReference>
<dbReference type="PANTHER" id="PTHR48250">
    <property type="entry name" value="CUTINASE 2-RELATED"/>
    <property type="match status" value="1"/>
</dbReference>
<comment type="function">
    <text evidence="12">Catalyzes the hydrolysis of complex carboxylic polyesters found in the cell wall of plants. Degrades cutin, a macromolecule that forms the structure of the plant cuticle.</text>
</comment>
<evidence type="ECO:0000256" key="9">
    <source>
        <dbReference type="ARBA" id="ARBA00034045"/>
    </source>
</evidence>
<keyword evidence="4 12" id="KW-0719">Serine esterase</keyword>
<evidence type="ECO:0000256" key="5">
    <source>
        <dbReference type="ARBA" id="ARBA00022525"/>
    </source>
</evidence>
<accession>A0A6A6USC3</accession>
<dbReference type="EC" id="3.1.1.74" evidence="3 12"/>
<feature type="active site" evidence="10">
    <location>
        <position position="244"/>
    </location>
</feature>
<name>A0A6A6USC3_9PEZI</name>
<keyword evidence="6 12" id="KW-0732">Signal</keyword>
<dbReference type="Gene3D" id="3.40.50.1820">
    <property type="entry name" value="alpha/beta hydrolase"/>
    <property type="match status" value="1"/>
</dbReference>
<dbReference type="GO" id="GO:0016052">
    <property type="term" value="P:carbohydrate catabolic process"/>
    <property type="evidence" value="ECO:0007669"/>
    <property type="project" value="TreeGrafter"/>
</dbReference>
<feature type="disulfide bond" evidence="11">
    <location>
        <begin position="113"/>
        <end position="181"/>
    </location>
</feature>
<evidence type="ECO:0000256" key="10">
    <source>
        <dbReference type="PIRSR" id="PIRSR611150-1"/>
    </source>
</evidence>
<evidence type="ECO:0000256" key="1">
    <source>
        <dbReference type="ARBA" id="ARBA00004613"/>
    </source>
</evidence>
<gene>
    <name evidence="13" type="ORF">BT63DRAFT_450215</name>
</gene>
<protein>
    <recommendedName>
        <fullName evidence="3 12">Cutinase</fullName>
        <ecNumber evidence="3 12">3.1.1.74</ecNumber>
    </recommendedName>
</protein>
<evidence type="ECO:0000313" key="13">
    <source>
        <dbReference type="EMBL" id="KAF2675229.1"/>
    </source>
</evidence>
<evidence type="ECO:0000256" key="4">
    <source>
        <dbReference type="ARBA" id="ARBA00022487"/>
    </source>
</evidence>
<dbReference type="GO" id="GO:0005576">
    <property type="term" value="C:extracellular region"/>
    <property type="evidence" value="ECO:0007669"/>
    <property type="project" value="UniProtKB-SubCell"/>
</dbReference>
<dbReference type="PANTHER" id="PTHR48250:SF3">
    <property type="entry name" value="CUTINASE 1-RELATED"/>
    <property type="match status" value="1"/>
</dbReference>
<comment type="subcellular location">
    <subcellularLocation>
        <location evidence="1 12">Secreted</location>
    </subcellularLocation>
</comment>
<comment type="similarity">
    <text evidence="2 12">Belongs to the cutinase family.</text>
</comment>
<feature type="signal peptide" evidence="12">
    <location>
        <begin position="1"/>
        <end position="20"/>
    </location>
</feature>
<dbReference type="InterPro" id="IPR043580">
    <property type="entry name" value="CUTINASE_1"/>
</dbReference>
<evidence type="ECO:0000256" key="8">
    <source>
        <dbReference type="ARBA" id="ARBA00023157"/>
    </source>
</evidence>
<dbReference type="SMART" id="SM01110">
    <property type="entry name" value="Cutinase"/>
    <property type="match status" value="1"/>
</dbReference>
<dbReference type="PROSITE" id="PS00155">
    <property type="entry name" value="CUTINASE_1"/>
    <property type="match status" value="1"/>
</dbReference>
<proteinExistence type="inferred from homology"/>
<keyword evidence="8 11" id="KW-1015">Disulfide bond</keyword>
<reference evidence="13" key="1">
    <citation type="journal article" date="2020" name="Stud. Mycol.">
        <title>101 Dothideomycetes genomes: a test case for predicting lifestyles and emergence of pathogens.</title>
        <authorList>
            <person name="Haridas S."/>
            <person name="Albert R."/>
            <person name="Binder M."/>
            <person name="Bloem J."/>
            <person name="Labutti K."/>
            <person name="Salamov A."/>
            <person name="Andreopoulos B."/>
            <person name="Baker S."/>
            <person name="Barry K."/>
            <person name="Bills G."/>
            <person name="Bluhm B."/>
            <person name="Cannon C."/>
            <person name="Castanera R."/>
            <person name="Culley D."/>
            <person name="Daum C."/>
            <person name="Ezra D."/>
            <person name="Gonzalez J."/>
            <person name="Henrissat B."/>
            <person name="Kuo A."/>
            <person name="Liang C."/>
            <person name="Lipzen A."/>
            <person name="Lutzoni F."/>
            <person name="Magnuson J."/>
            <person name="Mondo S."/>
            <person name="Nolan M."/>
            <person name="Ohm R."/>
            <person name="Pangilinan J."/>
            <person name="Park H.-J."/>
            <person name="Ramirez L."/>
            <person name="Alfaro M."/>
            <person name="Sun H."/>
            <person name="Tritt A."/>
            <person name="Yoshinaga Y."/>
            <person name="Zwiers L.-H."/>
            <person name="Turgeon B."/>
            <person name="Goodwin S."/>
            <person name="Spatafora J."/>
            <person name="Crous P."/>
            <person name="Grigoriev I."/>
        </authorList>
    </citation>
    <scope>NUCLEOTIDE SEQUENCE</scope>
    <source>
        <strain evidence="13">CBS 115976</strain>
    </source>
</reference>
<dbReference type="InterPro" id="IPR011150">
    <property type="entry name" value="Cutinase_monf"/>
</dbReference>
<dbReference type="Pfam" id="PF01083">
    <property type="entry name" value="Cutinase"/>
    <property type="match status" value="1"/>
</dbReference>
<organism evidence="13 14">
    <name type="scientific">Microthyrium microscopicum</name>
    <dbReference type="NCBI Taxonomy" id="703497"/>
    <lineage>
        <taxon>Eukaryota</taxon>
        <taxon>Fungi</taxon>
        <taxon>Dikarya</taxon>
        <taxon>Ascomycota</taxon>
        <taxon>Pezizomycotina</taxon>
        <taxon>Dothideomycetes</taxon>
        <taxon>Dothideomycetes incertae sedis</taxon>
        <taxon>Microthyriales</taxon>
        <taxon>Microthyriaceae</taxon>
        <taxon>Microthyrium</taxon>
    </lineage>
</organism>
<evidence type="ECO:0000256" key="2">
    <source>
        <dbReference type="ARBA" id="ARBA00007534"/>
    </source>
</evidence>
<evidence type="ECO:0000256" key="7">
    <source>
        <dbReference type="ARBA" id="ARBA00022801"/>
    </source>
</evidence>
<dbReference type="InterPro" id="IPR029058">
    <property type="entry name" value="AB_hydrolase_fold"/>
</dbReference>
<evidence type="ECO:0000256" key="12">
    <source>
        <dbReference type="RuleBase" id="RU361263"/>
    </source>
</evidence>
<keyword evidence="5 12" id="KW-0964">Secreted</keyword>
<feature type="disulfide bond" evidence="11">
    <location>
        <begin position="240"/>
        <end position="247"/>
    </location>
</feature>
<feature type="active site" description="Proton donor/acceptor" evidence="10">
    <location>
        <position position="257"/>
    </location>
</feature>
<evidence type="ECO:0000313" key="14">
    <source>
        <dbReference type="Proteomes" id="UP000799302"/>
    </source>
</evidence>
<evidence type="ECO:0000256" key="6">
    <source>
        <dbReference type="ARBA" id="ARBA00022729"/>
    </source>
</evidence>
<feature type="active site" description="Nucleophile" evidence="10">
    <location>
        <position position="192"/>
    </location>
</feature>